<keyword evidence="1" id="KW-0812">Transmembrane</keyword>
<gene>
    <name evidence="2" type="primary">A09p018590.1_BraROA</name>
    <name evidence="2" type="ORF">IGI04_034390</name>
</gene>
<evidence type="ECO:0000313" key="2">
    <source>
        <dbReference type="EMBL" id="KAG5382920.1"/>
    </source>
</evidence>
<keyword evidence="3" id="KW-1185">Reference proteome</keyword>
<evidence type="ECO:0000313" key="3">
    <source>
        <dbReference type="Proteomes" id="UP000823674"/>
    </source>
</evidence>
<organism evidence="2 3">
    <name type="scientific">Brassica rapa subsp. trilocularis</name>
    <dbReference type="NCBI Taxonomy" id="1813537"/>
    <lineage>
        <taxon>Eukaryota</taxon>
        <taxon>Viridiplantae</taxon>
        <taxon>Streptophyta</taxon>
        <taxon>Embryophyta</taxon>
        <taxon>Tracheophyta</taxon>
        <taxon>Spermatophyta</taxon>
        <taxon>Magnoliopsida</taxon>
        <taxon>eudicotyledons</taxon>
        <taxon>Gunneridae</taxon>
        <taxon>Pentapetalae</taxon>
        <taxon>rosids</taxon>
        <taxon>malvids</taxon>
        <taxon>Brassicales</taxon>
        <taxon>Brassicaceae</taxon>
        <taxon>Brassiceae</taxon>
        <taxon>Brassica</taxon>
    </lineage>
</organism>
<name>A0ABQ7L8L7_BRACM</name>
<comment type="caution">
    <text evidence="2">The sequence shown here is derived from an EMBL/GenBank/DDBJ whole genome shotgun (WGS) entry which is preliminary data.</text>
</comment>
<evidence type="ECO:0000256" key="1">
    <source>
        <dbReference type="SAM" id="Phobius"/>
    </source>
</evidence>
<dbReference type="Proteomes" id="UP000823674">
    <property type="component" value="Chromosome A09"/>
</dbReference>
<keyword evidence="1" id="KW-1133">Transmembrane helix</keyword>
<sequence>MSLSCPTYIEDIGNLINEEKASFSFQKIPKSCNTQADNLAKEGRMKNLNYVRVSSNVVVCDERLKILVFVMKLGSCFLFISWFASGSLFGLLISVVPDMLFLSVCPQWFPVVKQYNEAEALKLPDEGAFDPCTFWVPGPPGRQKTEAKQAGASGRKRLSILAAIF</sequence>
<dbReference type="EMBL" id="JADBGQ010000008">
    <property type="protein sequence ID" value="KAG5382920.1"/>
    <property type="molecule type" value="Genomic_DNA"/>
</dbReference>
<protein>
    <recommendedName>
        <fullName evidence="4">RNase H type-1 domain-containing protein</fullName>
    </recommendedName>
</protein>
<evidence type="ECO:0008006" key="4">
    <source>
        <dbReference type="Google" id="ProtNLM"/>
    </source>
</evidence>
<feature type="transmembrane region" description="Helical" evidence="1">
    <location>
        <begin position="73"/>
        <end position="96"/>
    </location>
</feature>
<accession>A0ABQ7L8L7</accession>
<keyword evidence="1" id="KW-0472">Membrane</keyword>
<proteinExistence type="predicted"/>
<reference evidence="2 3" key="1">
    <citation type="submission" date="2021-03" db="EMBL/GenBank/DDBJ databases">
        <authorList>
            <person name="King G.J."/>
            <person name="Bancroft I."/>
            <person name="Baten A."/>
            <person name="Bloomfield J."/>
            <person name="Borpatragohain P."/>
            <person name="He Z."/>
            <person name="Irish N."/>
            <person name="Irwin J."/>
            <person name="Liu K."/>
            <person name="Mauleon R.P."/>
            <person name="Moore J."/>
            <person name="Morris R."/>
            <person name="Ostergaard L."/>
            <person name="Wang B."/>
            <person name="Wells R."/>
        </authorList>
    </citation>
    <scope>NUCLEOTIDE SEQUENCE [LARGE SCALE GENOMIC DNA]</scope>
    <source>
        <strain evidence="2">R-o-18</strain>
        <tissue evidence="2">Leaf</tissue>
    </source>
</reference>